<dbReference type="Proteomes" id="UP000032289">
    <property type="component" value="Unassembled WGS sequence"/>
</dbReference>
<gene>
    <name evidence="1" type="ORF">ab3b_01377</name>
</gene>
<dbReference type="RefSeq" id="WP_043941344.1">
    <property type="nucleotide sequence ID" value="NZ_JWHT01000033.1"/>
</dbReference>
<evidence type="ECO:0000313" key="2">
    <source>
        <dbReference type="Proteomes" id="UP000032289"/>
    </source>
</evidence>
<protein>
    <submittedName>
        <fullName evidence="1">Uncharacterized protein</fullName>
    </submittedName>
</protein>
<evidence type="ECO:0000313" key="1">
    <source>
        <dbReference type="EMBL" id="KIU23643.1"/>
    </source>
</evidence>
<sequence length="276" mass="32318">MFDYTSDNEELINDPVIVDLAKIDEGFLGYDMEIAQYYSRQLANSPEPLIVSNYRDEANQIRIDALTKVILNLVFEIYIDVDDEFEYLGSGDFIDYAANERDKEMENLLDSLFYKHVRHGQELCKNAQSFKFTQEELVNNKELLNNFVNKIREAETDKDISNYVIISQGDNAKTSFSKWLKQHSNNSFLNSMNNATSVADVEGNALVTKFVVRHNTDYQHDFQLVLKYGDTDISSIDFNHIDYSKTDEYIESQLSFYEITELGRDRRDMWKRRSRF</sequence>
<accession>A0A0D1JR01</accession>
<reference evidence="1 2" key="1">
    <citation type="journal article" date="2015" name="Microbiology (Mosc.)">
        <title>Genomics of the Weissella cibaria species with an examination of its metabolic traits.</title>
        <authorList>
            <person name="Lynch K.M."/>
            <person name="Lucid A."/>
            <person name="Arendt E.K."/>
            <person name="Sleator R.D."/>
            <person name="Lucey B."/>
            <person name="Coffey A."/>
        </authorList>
    </citation>
    <scope>NUCLEOTIDE SEQUENCE [LARGE SCALE GENOMIC DNA]</scope>
    <source>
        <strain evidence="1 2">AB3b</strain>
    </source>
</reference>
<organism evidence="1 2">
    <name type="scientific">Weissella cibaria</name>
    <dbReference type="NCBI Taxonomy" id="137591"/>
    <lineage>
        <taxon>Bacteria</taxon>
        <taxon>Bacillati</taxon>
        <taxon>Bacillota</taxon>
        <taxon>Bacilli</taxon>
        <taxon>Lactobacillales</taxon>
        <taxon>Lactobacillaceae</taxon>
        <taxon>Weissella</taxon>
    </lineage>
</organism>
<dbReference type="PATRIC" id="fig|137591.24.peg.1349"/>
<comment type="caution">
    <text evidence="1">The sequence shown here is derived from an EMBL/GenBank/DDBJ whole genome shotgun (WGS) entry which is preliminary data.</text>
</comment>
<dbReference type="AlphaFoldDB" id="A0A0D1JR01"/>
<dbReference type="EMBL" id="JWHT01000033">
    <property type="protein sequence ID" value="KIU23643.1"/>
    <property type="molecule type" value="Genomic_DNA"/>
</dbReference>
<proteinExistence type="predicted"/>
<name>A0A0D1JR01_9LACO</name>